<organism evidence="2 3">
    <name type="scientific">Nocardia tenerifensis</name>
    <dbReference type="NCBI Taxonomy" id="228006"/>
    <lineage>
        <taxon>Bacteria</taxon>
        <taxon>Bacillati</taxon>
        <taxon>Actinomycetota</taxon>
        <taxon>Actinomycetes</taxon>
        <taxon>Mycobacteriales</taxon>
        <taxon>Nocardiaceae</taxon>
        <taxon>Nocardia</taxon>
    </lineage>
</organism>
<feature type="region of interest" description="Disordered" evidence="1">
    <location>
        <begin position="172"/>
        <end position="302"/>
    </location>
</feature>
<dbReference type="OrthoDB" id="4564600at2"/>
<feature type="compositionally biased region" description="Low complexity" evidence="1">
    <location>
        <begin position="211"/>
        <end position="222"/>
    </location>
</feature>
<comment type="caution">
    <text evidence="2">The sequence shown here is derived from an EMBL/GenBank/DDBJ whole genome shotgun (WGS) entry which is preliminary data.</text>
</comment>
<feature type="compositionally biased region" description="Basic and acidic residues" evidence="1">
    <location>
        <begin position="281"/>
        <end position="302"/>
    </location>
</feature>
<accession>A0A318JV83</accession>
<dbReference type="RefSeq" id="WP_146251280.1">
    <property type="nucleotide sequence ID" value="NZ_QJKF01000011.1"/>
</dbReference>
<dbReference type="EMBL" id="QJKF01000011">
    <property type="protein sequence ID" value="PXX59844.1"/>
    <property type="molecule type" value="Genomic_DNA"/>
</dbReference>
<evidence type="ECO:0000313" key="3">
    <source>
        <dbReference type="Proteomes" id="UP000247569"/>
    </source>
</evidence>
<protein>
    <submittedName>
        <fullName evidence="2">Uncharacterized protein</fullName>
    </submittedName>
</protein>
<evidence type="ECO:0000313" key="2">
    <source>
        <dbReference type="EMBL" id="PXX59844.1"/>
    </source>
</evidence>
<proteinExistence type="predicted"/>
<dbReference type="AlphaFoldDB" id="A0A318JV83"/>
<reference evidence="2 3" key="1">
    <citation type="submission" date="2018-05" db="EMBL/GenBank/DDBJ databases">
        <title>Genomic Encyclopedia of Type Strains, Phase IV (KMG-IV): sequencing the most valuable type-strain genomes for metagenomic binning, comparative biology and taxonomic classification.</title>
        <authorList>
            <person name="Goeker M."/>
        </authorList>
    </citation>
    <scope>NUCLEOTIDE SEQUENCE [LARGE SCALE GENOMIC DNA]</scope>
    <source>
        <strain evidence="2 3">DSM 44704</strain>
    </source>
</reference>
<feature type="compositionally biased region" description="Basic and acidic residues" evidence="1">
    <location>
        <begin position="250"/>
        <end position="269"/>
    </location>
</feature>
<name>A0A318JV83_9NOCA</name>
<evidence type="ECO:0000256" key="1">
    <source>
        <dbReference type="SAM" id="MobiDB-lite"/>
    </source>
</evidence>
<feature type="region of interest" description="Disordered" evidence="1">
    <location>
        <begin position="324"/>
        <end position="363"/>
    </location>
</feature>
<feature type="compositionally biased region" description="Pro residues" evidence="1">
    <location>
        <begin position="236"/>
        <end position="249"/>
    </location>
</feature>
<gene>
    <name evidence="2" type="ORF">DFR70_111231</name>
</gene>
<keyword evidence="3" id="KW-1185">Reference proteome</keyword>
<sequence>MGYEWNDRLEAEYTRYVDGKWFKGLNARDRKGYLKAREQWKRSRDKGNRFRDGMALLRGQTPERGYEKEVRLETSLGTRVSDVANVSLSKSSEYKAGGSEKNKTLKQLEKDERYLREVPGAMVDWTIVQGARHDKEVQDRIKVLQEKYRGQFVVHEISREQLRLALTVGKHLDKQRRAKEKEARARDREEKQRQRERSTKEKQDRERIQAAERAASMQAAREFPTYEQLMQREPVEPPSKSPEKTPPAPETERDRVAREAAESAIREVQKQLGYNPLSPEKTPEKDTPEREVAEQKRQNELRIQREVREAQLSRLPPHVAKLVALGQAHGPERAVETPPGHAPSVQGHGRDAQGRDRGQTRDR</sequence>
<feature type="compositionally biased region" description="Basic and acidic residues" evidence="1">
    <location>
        <begin position="179"/>
        <end position="210"/>
    </location>
</feature>
<feature type="compositionally biased region" description="Basic and acidic residues" evidence="1">
    <location>
        <begin position="348"/>
        <end position="363"/>
    </location>
</feature>
<dbReference type="Proteomes" id="UP000247569">
    <property type="component" value="Unassembled WGS sequence"/>
</dbReference>